<evidence type="ECO:0000256" key="15">
    <source>
        <dbReference type="PIRNR" id="PIRNR000854"/>
    </source>
</evidence>
<dbReference type="PIRSF" id="PIRSF000854">
    <property type="entry name" value="PEP_synthase"/>
    <property type="match status" value="1"/>
</dbReference>
<evidence type="ECO:0000313" key="19">
    <source>
        <dbReference type="EMBL" id="AHG92587.1"/>
    </source>
</evidence>
<dbReference type="KEGG" id="gba:J421_5052"/>
<feature type="domain" description="PEP-utilising enzyme C-terminal" evidence="18">
    <location>
        <begin position="486"/>
        <end position="772"/>
    </location>
</feature>
<dbReference type="InterPro" id="IPR006319">
    <property type="entry name" value="PEP_synth"/>
</dbReference>
<name>W0RQ30_9BACT</name>
<dbReference type="InterPro" id="IPR018274">
    <property type="entry name" value="PEP_util_AS"/>
</dbReference>
<evidence type="ECO:0000256" key="5">
    <source>
        <dbReference type="ARBA" id="ARBA00011996"/>
    </source>
</evidence>
<keyword evidence="20" id="KW-1185">Reference proteome</keyword>
<keyword evidence="11 15" id="KW-0067">ATP-binding</keyword>
<keyword evidence="7 15" id="KW-0808">Transferase</keyword>
<evidence type="ECO:0000313" key="20">
    <source>
        <dbReference type="Proteomes" id="UP000019151"/>
    </source>
</evidence>
<comment type="function">
    <text evidence="2 15">Catalyzes the phosphorylation of pyruvate to phosphoenolpyruvate.</text>
</comment>
<dbReference type="EMBL" id="CP007129">
    <property type="protein sequence ID" value="AHG92587.1"/>
    <property type="molecule type" value="Genomic_DNA"/>
</dbReference>
<dbReference type="Pfam" id="PF01326">
    <property type="entry name" value="PPDK_N"/>
    <property type="match status" value="1"/>
</dbReference>
<evidence type="ECO:0000256" key="1">
    <source>
        <dbReference type="ARBA" id="ARBA00001946"/>
    </source>
</evidence>
<keyword evidence="10 15" id="KW-0418">Kinase</keyword>
<dbReference type="GO" id="GO:0005524">
    <property type="term" value="F:ATP binding"/>
    <property type="evidence" value="ECO:0007669"/>
    <property type="project" value="UniProtKB-KW"/>
</dbReference>
<dbReference type="PATRIC" id="fig|861299.3.peg.5105"/>
<evidence type="ECO:0000256" key="9">
    <source>
        <dbReference type="ARBA" id="ARBA00022741"/>
    </source>
</evidence>
<dbReference type="NCBIfam" id="TIGR01418">
    <property type="entry name" value="PEP_synth"/>
    <property type="match status" value="1"/>
</dbReference>
<proteinExistence type="inferred from homology"/>
<dbReference type="FunCoup" id="W0RQ30">
    <property type="interactions" value="80"/>
</dbReference>
<dbReference type="InterPro" id="IPR015813">
    <property type="entry name" value="Pyrv/PenolPyrv_kinase-like_dom"/>
</dbReference>
<evidence type="ECO:0000256" key="12">
    <source>
        <dbReference type="ARBA" id="ARBA00022842"/>
    </source>
</evidence>
<organism evidence="19 20">
    <name type="scientific">Gemmatirosa kalamazoonensis</name>
    <dbReference type="NCBI Taxonomy" id="861299"/>
    <lineage>
        <taxon>Bacteria</taxon>
        <taxon>Pseudomonadati</taxon>
        <taxon>Gemmatimonadota</taxon>
        <taxon>Gemmatimonadia</taxon>
        <taxon>Gemmatimonadales</taxon>
        <taxon>Gemmatimonadaceae</taxon>
        <taxon>Gemmatirosa</taxon>
    </lineage>
</organism>
<dbReference type="UniPathway" id="UPA00138"/>
<dbReference type="PANTHER" id="PTHR43030">
    <property type="entry name" value="PHOSPHOENOLPYRUVATE SYNTHASE"/>
    <property type="match status" value="1"/>
</dbReference>
<geneLocation type="plasmid" evidence="19 20">
    <name>1</name>
</geneLocation>
<dbReference type="HOGENOM" id="CLU_007308_6_2_0"/>
<dbReference type="SUPFAM" id="SSF56059">
    <property type="entry name" value="Glutathione synthetase ATP-binding domain-like"/>
    <property type="match status" value="1"/>
</dbReference>
<evidence type="ECO:0000256" key="11">
    <source>
        <dbReference type="ARBA" id="ARBA00022840"/>
    </source>
</evidence>
<dbReference type="EC" id="2.7.9.2" evidence="5 15"/>
<feature type="domain" description="Pyruvate phosphate dikinase AMP/ATP-binding" evidence="17">
    <location>
        <begin position="39"/>
        <end position="348"/>
    </location>
</feature>
<dbReference type="InterPro" id="IPR000121">
    <property type="entry name" value="PEP_util_C"/>
</dbReference>
<comment type="pathway">
    <text evidence="3 15">Carbohydrate biosynthesis; gluconeogenesis.</text>
</comment>
<dbReference type="NCBIfam" id="NF005057">
    <property type="entry name" value="PRK06464.1"/>
    <property type="match status" value="1"/>
</dbReference>
<dbReference type="PROSITE" id="PS00370">
    <property type="entry name" value="PEP_ENZYMES_PHOS_SITE"/>
    <property type="match status" value="1"/>
</dbReference>
<evidence type="ECO:0000256" key="7">
    <source>
        <dbReference type="ARBA" id="ARBA00022679"/>
    </source>
</evidence>
<comment type="cofactor">
    <cofactor evidence="1 15">
        <name>Mg(2+)</name>
        <dbReference type="ChEBI" id="CHEBI:18420"/>
    </cofactor>
</comment>
<dbReference type="InterPro" id="IPR040442">
    <property type="entry name" value="Pyrv_kinase-like_dom_sf"/>
</dbReference>
<dbReference type="Gene3D" id="3.30.470.20">
    <property type="entry name" value="ATP-grasp fold, B domain"/>
    <property type="match status" value="1"/>
</dbReference>
<dbReference type="GO" id="GO:0008986">
    <property type="term" value="F:pyruvate, water dikinase activity"/>
    <property type="evidence" value="ECO:0007669"/>
    <property type="project" value="UniProtKB-EC"/>
</dbReference>
<dbReference type="InterPro" id="IPR013815">
    <property type="entry name" value="ATP_grasp_subdomain_1"/>
</dbReference>
<dbReference type="Gene3D" id="3.50.30.10">
    <property type="entry name" value="Phosphohistidine domain"/>
    <property type="match status" value="1"/>
</dbReference>
<evidence type="ECO:0000256" key="3">
    <source>
        <dbReference type="ARBA" id="ARBA00004742"/>
    </source>
</evidence>
<keyword evidence="12 15" id="KW-0460">Magnesium</keyword>
<evidence type="ECO:0000256" key="14">
    <source>
        <dbReference type="ARBA" id="ARBA00047700"/>
    </source>
</evidence>
<comment type="similarity">
    <text evidence="4 15">Belongs to the PEP-utilizing enzyme family.</text>
</comment>
<dbReference type="Gene3D" id="3.30.1490.20">
    <property type="entry name" value="ATP-grasp fold, A domain"/>
    <property type="match status" value="1"/>
</dbReference>
<evidence type="ECO:0000256" key="6">
    <source>
        <dbReference type="ARBA" id="ARBA00021623"/>
    </source>
</evidence>
<dbReference type="InParanoid" id="W0RQ30"/>
<dbReference type="PANTHER" id="PTHR43030:SF1">
    <property type="entry name" value="PHOSPHOENOLPYRUVATE SYNTHASE"/>
    <property type="match status" value="1"/>
</dbReference>
<evidence type="ECO:0000259" key="16">
    <source>
        <dbReference type="Pfam" id="PF00391"/>
    </source>
</evidence>
<dbReference type="Pfam" id="PF02896">
    <property type="entry name" value="PEP-utilizers_C"/>
    <property type="match status" value="1"/>
</dbReference>
<dbReference type="RefSeq" id="WP_201773176.1">
    <property type="nucleotide sequence ID" value="NZ_CP007129.1"/>
</dbReference>
<dbReference type="Gene3D" id="3.20.20.60">
    <property type="entry name" value="Phosphoenolpyruvate-binding domains"/>
    <property type="match status" value="1"/>
</dbReference>
<dbReference type="GO" id="GO:0006094">
    <property type="term" value="P:gluconeogenesis"/>
    <property type="evidence" value="ECO:0007669"/>
    <property type="project" value="UniProtKB-UniPathway"/>
</dbReference>
<dbReference type="SUPFAM" id="SSF52009">
    <property type="entry name" value="Phosphohistidine domain"/>
    <property type="match status" value="1"/>
</dbReference>
<evidence type="ECO:0000259" key="17">
    <source>
        <dbReference type="Pfam" id="PF01326"/>
    </source>
</evidence>
<evidence type="ECO:0000256" key="8">
    <source>
        <dbReference type="ARBA" id="ARBA00022723"/>
    </source>
</evidence>
<evidence type="ECO:0000256" key="4">
    <source>
        <dbReference type="ARBA" id="ARBA00007837"/>
    </source>
</evidence>
<feature type="domain" description="PEP-utilising enzyme mobile" evidence="16">
    <location>
        <begin position="384"/>
        <end position="454"/>
    </location>
</feature>
<comment type="catalytic activity">
    <reaction evidence="14 15">
        <text>pyruvate + ATP + H2O = phosphoenolpyruvate + AMP + phosphate + 2 H(+)</text>
        <dbReference type="Rhea" id="RHEA:11364"/>
        <dbReference type="ChEBI" id="CHEBI:15361"/>
        <dbReference type="ChEBI" id="CHEBI:15377"/>
        <dbReference type="ChEBI" id="CHEBI:15378"/>
        <dbReference type="ChEBI" id="CHEBI:30616"/>
        <dbReference type="ChEBI" id="CHEBI:43474"/>
        <dbReference type="ChEBI" id="CHEBI:58702"/>
        <dbReference type="ChEBI" id="CHEBI:456215"/>
        <dbReference type="EC" id="2.7.9.2"/>
    </reaction>
</comment>
<accession>W0RQ30</accession>
<keyword evidence="9 15" id="KW-0547">Nucleotide-binding</keyword>
<dbReference type="GO" id="GO:0046872">
    <property type="term" value="F:metal ion binding"/>
    <property type="evidence" value="ECO:0007669"/>
    <property type="project" value="UniProtKB-KW"/>
</dbReference>
<dbReference type="Pfam" id="PF00391">
    <property type="entry name" value="PEP-utilizers"/>
    <property type="match status" value="1"/>
</dbReference>
<evidence type="ECO:0000256" key="10">
    <source>
        <dbReference type="ARBA" id="ARBA00022777"/>
    </source>
</evidence>
<dbReference type="InterPro" id="IPR002192">
    <property type="entry name" value="PPDK_AMP/ATP-bd"/>
</dbReference>
<evidence type="ECO:0000256" key="13">
    <source>
        <dbReference type="ARBA" id="ARBA00033470"/>
    </source>
</evidence>
<protein>
    <recommendedName>
        <fullName evidence="6 15">Phosphoenolpyruvate synthase</fullName>
        <shortName evidence="15">PEP synthase</shortName>
        <ecNumber evidence="5 15">2.7.9.2</ecNumber>
    </recommendedName>
    <alternativeName>
        <fullName evidence="13 15">Pyruvate, water dikinase</fullName>
    </alternativeName>
</protein>
<keyword evidence="19" id="KW-0670">Pyruvate</keyword>
<reference evidence="19 20" key="1">
    <citation type="journal article" date="2014" name="Genome Announc.">
        <title>Genome Sequence and Methylome of Soil Bacterium Gemmatirosa kalamazoonensis KBS708T, a Member of the Rarely Cultivated Gemmatimonadetes Phylum.</title>
        <authorList>
            <person name="Debruyn J.M."/>
            <person name="Radosevich M."/>
            <person name="Wommack K.E."/>
            <person name="Polson S.W."/>
            <person name="Hauser L.J."/>
            <person name="Fawaz M.N."/>
            <person name="Korlach J."/>
            <person name="Tsai Y.C."/>
        </authorList>
    </citation>
    <scope>NUCLEOTIDE SEQUENCE [LARGE SCALE GENOMIC DNA]</scope>
    <source>
        <strain evidence="19 20">KBS708</strain>
        <plasmid evidence="20">Plasmid 1</plasmid>
    </source>
</reference>
<evidence type="ECO:0000256" key="2">
    <source>
        <dbReference type="ARBA" id="ARBA00002988"/>
    </source>
</evidence>
<gene>
    <name evidence="19" type="ORF">J421_5052</name>
</gene>
<dbReference type="InterPro" id="IPR008279">
    <property type="entry name" value="PEP-util_enz_mobile_dom"/>
</dbReference>
<evidence type="ECO:0000259" key="18">
    <source>
        <dbReference type="Pfam" id="PF02896"/>
    </source>
</evidence>
<keyword evidence="19" id="KW-0614">Plasmid</keyword>
<dbReference type="AlphaFoldDB" id="W0RQ30"/>
<keyword evidence="8 15" id="KW-0479">Metal-binding</keyword>
<dbReference type="InterPro" id="IPR036637">
    <property type="entry name" value="Phosphohistidine_dom_sf"/>
</dbReference>
<sequence>MSAIAVAPTERLDAATVPSPSASPSYIRWFRDLSRDDVALVGGKGANLGEMTRAGLPVPPGFVVTVAAYERFAGANDIAAQVSARLARTDVDDTDQLRAASLALQKLVREAPTPDDVRGAILDAYGALAPLGNDGTTLVAVRSSGTVEDSAQFSFAGMFQSTLNVRGADALLRAVKECWTSAFTERLIFYRAKQHLTAPVLVAAVVQRMVNADRSGVMFTANPATNDRTRVVIEGAFGLGEVVVLGEVTPDHYEVDKQGLAVVERDVARKEFMLTRDAASGETVRVALDEVKGREPVLSNAEVRALTELALADEAHYGAPQDAEWAIEDGRIWLVQTRPITTLTEKPEGHGTGAELVHGLGASPGTASGPARVLGSPDEGGALRAGEVLVAAMTSPDWVPVMRRAAAVVTDAGGMTSHAAIVSRELGIPCVVGTRSATRALHTGQVVTVDGRLGTVVDGAPETAAAPAALPNATAAVEPRAGGIVTATRIYVNLGEPDLAERVACLDVDGVGLLRAEFMLLAALDRTHPRVLLRDGRGDELVTRMAAALERFASAFAPRPVIYRATDFRTNEFRGLAGGDAFEPHEENPMIGYRGCFRYTREPDLFALELKAIARVRSRWPNLHLMIPFVRTGSELRACKHVVDASGLTDDPRFRLWVMAEVPSVVSWLEEYVRLGVTGVSIGSNDLTQLVLGVDRDSELVAPLYDERDRAVQDAIRAIVRECRRLGITCSICGQAPSVHPEYAEFLVRAGVDSISVNPDAVDATRRNVAAAEQRLLLDAARRDAGPTFDRRSP</sequence>
<dbReference type="Proteomes" id="UP000019151">
    <property type="component" value="Plasmid 1"/>
</dbReference>
<dbReference type="SUPFAM" id="SSF51621">
    <property type="entry name" value="Phosphoenolpyruvate/pyruvate domain"/>
    <property type="match status" value="1"/>
</dbReference>